<evidence type="ECO:0000313" key="4">
    <source>
        <dbReference type="Proteomes" id="UP000321393"/>
    </source>
</evidence>
<evidence type="ECO:0000313" key="2">
    <source>
        <dbReference type="EMBL" id="KAA0065507.1"/>
    </source>
</evidence>
<evidence type="ECO:0000313" key="5">
    <source>
        <dbReference type="Proteomes" id="UP000321947"/>
    </source>
</evidence>
<dbReference type="EMBL" id="SSTD01012420">
    <property type="protein sequence ID" value="TYK08747.1"/>
    <property type="molecule type" value="Genomic_DNA"/>
</dbReference>
<dbReference type="AlphaFoldDB" id="A0A5D3C9T7"/>
<dbReference type="OrthoDB" id="1917367at2759"/>
<protein>
    <submittedName>
        <fullName evidence="2 3">Retrotransposon</fullName>
    </submittedName>
</protein>
<reference evidence="4 5" key="1">
    <citation type="submission" date="2019-08" db="EMBL/GenBank/DDBJ databases">
        <title>Draft genome sequences of two oriental melons (Cucumis melo L. var makuwa).</title>
        <authorList>
            <person name="Kwon S.-Y."/>
        </authorList>
    </citation>
    <scope>NUCLEOTIDE SEQUENCE [LARGE SCALE GENOMIC DNA]</scope>
    <source>
        <strain evidence="5">cv. Chang Bougi</strain>
        <strain evidence="4">cv. SW 3</strain>
        <tissue evidence="3">Leaf</tissue>
    </source>
</reference>
<name>A0A5D3C9T7_CUCMM</name>
<dbReference type="STRING" id="1194695.A0A5D3C9T7"/>
<dbReference type="Pfam" id="PF07727">
    <property type="entry name" value="RVT_2"/>
    <property type="match status" value="1"/>
</dbReference>
<proteinExistence type="predicted"/>
<feature type="domain" description="Reverse transcriptase Ty1/copia-type" evidence="1">
    <location>
        <begin position="11"/>
        <end position="115"/>
    </location>
</feature>
<organism evidence="3 5">
    <name type="scientific">Cucumis melo var. makuwa</name>
    <name type="common">Oriental melon</name>
    <dbReference type="NCBI Taxonomy" id="1194695"/>
    <lineage>
        <taxon>Eukaryota</taxon>
        <taxon>Viridiplantae</taxon>
        <taxon>Streptophyta</taxon>
        <taxon>Embryophyta</taxon>
        <taxon>Tracheophyta</taxon>
        <taxon>Spermatophyta</taxon>
        <taxon>Magnoliopsida</taxon>
        <taxon>eudicotyledons</taxon>
        <taxon>Gunneridae</taxon>
        <taxon>Pentapetalae</taxon>
        <taxon>rosids</taxon>
        <taxon>fabids</taxon>
        <taxon>Cucurbitales</taxon>
        <taxon>Cucurbitaceae</taxon>
        <taxon>Benincaseae</taxon>
        <taxon>Cucumis</taxon>
    </lineage>
</organism>
<evidence type="ECO:0000259" key="1">
    <source>
        <dbReference type="Pfam" id="PF07727"/>
    </source>
</evidence>
<dbReference type="InterPro" id="IPR013103">
    <property type="entry name" value="RVT_2"/>
</dbReference>
<gene>
    <name evidence="3" type="ORF">E5676_scaffold76G00580</name>
    <name evidence="2" type="ORF">E6C27_scaffold17G002150</name>
</gene>
<comment type="caution">
    <text evidence="3">The sequence shown here is derived from an EMBL/GenBank/DDBJ whole genome shotgun (WGS) entry which is preliminary data.</text>
</comment>
<dbReference type="Proteomes" id="UP000321393">
    <property type="component" value="Unassembled WGS sequence"/>
</dbReference>
<dbReference type="Proteomes" id="UP000321947">
    <property type="component" value="Unassembled WGS sequence"/>
</dbReference>
<accession>A0A5D3C9T7</accession>
<dbReference type="EMBL" id="SSTE01001516">
    <property type="protein sequence ID" value="KAA0065507.1"/>
    <property type="molecule type" value="Genomic_DNA"/>
</dbReference>
<evidence type="ECO:0000313" key="3">
    <source>
        <dbReference type="EMBL" id="TYK08747.1"/>
    </source>
</evidence>
<sequence length="115" mass="13279">MKDEMESLHVNHTFKLIKLLKGKTALKNKCVYRIKHEEHTSKPRYKVRFVVKGFSQKKGIGFDENFAPIVKMSSIRVGLGLAANLGLEVEQMDVKTAFLHRNLDKEIYMEQPKGF</sequence>